<dbReference type="GO" id="GO:0008360">
    <property type="term" value="P:regulation of cell shape"/>
    <property type="evidence" value="ECO:0007669"/>
    <property type="project" value="UniProtKB-KW"/>
</dbReference>
<comment type="caution">
    <text evidence="5">The sequence shown here is derived from an EMBL/GenBank/DDBJ whole genome shotgun (WGS) entry which is preliminary data.</text>
</comment>
<dbReference type="PANTHER" id="PTHR23135">
    <property type="entry name" value="MUR LIGASE FAMILY MEMBER"/>
    <property type="match status" value="1"/>
</dbReference>
<dbReference type="SUPFAM" id="SSF53244">
    <property type="entry name" value="MurD-like peptide ligases, peptide-binding domain"/>
    <property type="match status" value="1"/>
</dbReference>
<dbReference type="GO" id="GO:0071555">
    <property type="term" value="P:cell wall organization"/>
    <property type="evidence" value="ECO:0007669"/>
    <property type="project" value="UniProtKB-KW"/>
</dbReference>
<name>A0A9D6QVS2_9BACT</name>
<keyword evidence="2" id="KW-0131">Cell cycle</keyword>
<dbReference type="AlphaFoldDB" id="A0A9D6QVS2"/>
<feature type="domain" description="Mur ligase central" evidence="4">
    <location>
        <begin position="48"/>
        <end position="254"/>
    </location>
</feature>
<dbReference type="SUPFAM" id="SSF53623">
    <property type="entry name" value="MurD-like peptide ligases, catalytic domain"/>
    <property type="match status" value="1"/>
</dbReference>
<dbReference type="GO" id="GO:0009252">
    <property type="term" value="P:peptidoglycan biosynthetic process"/>
    <property type="evidence" value="ECO:0007669"/>
    <property type="project" value="UniProtKB-KW"/>
</dbReference>
<dbReference type="InterPro" id="IPR036615">
    <property type="entry name" value="Mur_ligase_C_dom_sf"/>
</dbReference>
<evidence type="ECO:0000256" key="1">
    <source>
        <dbReference type="ARBA" id="ARBA00005898"/>
    </source>
</evidence>
<feature type="domain" description="Mur ligase C-terminal" evidence="3">
    <location>
        <begin position="276"/>
        <end position="421"/>
    </location>
</feature>
<evidence type="ECO:0000313" key="5">
    <source>
        <dbReference type="EMBL" id="MBI3627790.1"/>
    </source>
</evidence>
<evidence type="ECO:0000259" key="3">
    <source>
        <dbReference type="Pfam" id="PF02875"/>
    </source>
</evidence>
<keyword evidence="2" id="KW-0573">Peptidoglycan synthesis</keyword>
<dbReference type="InterPro" id="IPR036565">
    <property type="entry name" value="Mur-like_cat_sf"/>
</dbReference>
<keyword evidence="2" id="KW-0133">Cell shape</keyword>
<gene>
    <name evidence="5" type="primary">murE</name>
    <name evidence="5" type="ORF">HY220_03565</name>
</gene>
<dbReference type="InterPro" id="IPR013221">
    <property type="entry name" value="Mur_ligase_cen"/>
</dbReference>
<dbReference type="PANTHER" id="PTHR23135:SF4">
    <property type="entry name" value="UDP-N-ACETYLMURAMOYL-L-ALANYL-D-GLUTAMATE--2,6-DIAMINOPIMELATE LIGASE MURE HOMOLOG, CHLOROPLASTIC"/>
    <property type="match status" value="1"/>
</dbReference>
<dbReference type="NCBIfam" id="TIGR01085">
    <property type="entry name" value="murE"/>
    <property type="match status" value="1"/>
</dbReference>
<dbReference type="GO" id="GO:0016881">
    <property type="term" value="F:acid-amino acid ligase activity"/>
    <property type="evidence" value="ECO:0007669"/>
    <property type="project" value="InterPro"/>
</dbReference>
<dbReference type="Gene3D" id="3.90.190.20">
    <property type="entry name" value="Mur ligase, C-terminal domain"/>
    <property type="match status" value="1"/>
</dbReference>
<dbReference type="GO" id="GO:0005524">
    <property type="term" value="F:ATP binding"/>
    <property type="evidence" value="ECO:0007669"/>
    <property type="project" value="InterPro"/>
</dbReference>
<sequence length="451" mass="50532">MESVLYGLKKIIPEPIFRFFQPMYHRLLAGCAAAYYGFPARGLVVIGVTGTNGKSTVVEMVHEIFAHAGISVGSLSSVRFKIKNDDIPNQFKMTLPGRFVVQQFLSDAKKAGATHVILEVTSEGVKQFRHWYIPFAAAVLTNLTPEHIEAHGGFENYKKAKGELFKALGGTGISVVNLAERQANYFLSFPAARKIGYALDKKIFSAKTSQIIAPSNFYITKEGITLYFKEGWGVEAPLHGRFNAENMLAAIATALQFDISHETIRETFENFRGVPGRMEEMQKEPFRVIVDYAFTPNALRQVYQTLLGNREQGMENTRRNLMPDAHSPLSELICVLGAAGGGRDRWKRPELGKIAGEYCREVIITNEDPYDEDPRSIMHDVEKGVLMRNAHHEIIEDRRLAIRDALESARPGDVVIITGKGSETTMAVAGGKKIDWNEREIVREELKRIRQ</sequence>
<dbReference type="Pfam" id="PF02875">
    <property type="entry name" value="Mur_ligase_C"/>
    <property type="match status" value="1"/>
</dbReference>
<keyword evidence="2" id="KW-0961">Cell wall biogenesis/degradation</keyword>
<dbReference type="Pfam" id="PF08245">
    <property type="entry name" value="Mur_ligase_M"/>
    <property type="match status" value="1"/>
</dbReference>
<dbReference type="InterPro" id="IPR005761">
    <property type="entry name" value="UDP-N-AcMur-Glu-dNH2Pim_ligase"/>
</dbReference>
<dbReference type="GO" id="GO:0005737">
    <property type="term" value="C:cytoplasm"/>
    <property type="evidence" value="ECO:0007669"/>
    <property type="project" value="UniProtKB-SubCell"/>
</dbReference>
<comment type="similarity">
    <text evidence="1">Belongs to the MurCDEF family. MurE subfamily.</text>
</comment>
<dbReference type="EMBL" id="JACQCQ010000012">
    <property type="protein sequence ID" value="MBI3627790.1"/>
    <property type="molecule type" value="Genomic_DNA"/>
</dbReference>
<comment type="subcellular location">
    <subcellularLocation>
        <location evidence="2">Cytoplasm</location>
    </subcellularLocation>
</comment>
<dbReference type="Proteomes" id="UP000808388">
    <property type="component" value="Unassembled WGS sequence"/>
</dbReference>
<evidence type="ECO:0000259" key="4">
    <source>
        <dbReference type="Pfam" id="PF08245"/>
    </source>
</evidence>
<organism evidence="5 6">
    <name type="scientific">Candidatus Sungiibacteriota bacterium</name>
    <dbReference type="NCBI Taxonomy" id="2750080"/>
    <lineage>
        <taxon>Bacteria</taxon>
        <taxon>Candidatus Sungiibacteriota</taxon>
    </lineage>
</organism>
<dbReference type="GO" id="GO:0051301">
    <property type="term" value="P:cell division"/>
    <property type="evidence" value="ECO:0007669"/>
    <property type="project" value="UniProtKB-KW"/>
</dbReference>
<comment type="pathway">
    <text evidence="2">Cell wall biogenesis; peptidoglycan biosynthesis.</text>
</comment>
<keyword evidence="2" id="KW-0132">Cell division</keyword>
<evidence type="ECO:0000256" key="2">
    <source>
        <dbReference type="RuleBase" id="RU004135"/>
    </source>
</evidence>
<accession>A0A9D6QVS2</accession>
<protein>
    <submittedName>
        <fullName evidence="5">UDP-N-acetylmuramyl-tripeptide synthetase</fullName>
    </submittedName>
</protein>
<proteinExistence type="inferred from homology"/>
<dbReference type="Gene3D" id="3.40.1190.10">
    <property type="entry name" value="Mur-like, catalytic domain"/>
    <property type="match status" value="1"/>
</dbReference>
<evidence type="ECO:0000313" key="6">
    <source>
        <dbReference type="Proteomes" id="UP000808388"/>
    </source>
</evidence>
<reference evidence="5" key="1">
    <citation type="submission" date="2020-07" db="EMBL/GenBank/DDBJ databases">
        <title>Huge and variable diversity of episymbiotic CPR bacteria and DPANN archaea in groundwater ecosystems.</title>
        <authorList>
            <person name="He C.Y."/>
            <person name="Keren R."/>
            <person name="Whittaker M."/>
            <person name="Farag I.F."/>
            <person name="Doudna J."/>
            <person name="Cate J.H.D."/>
            <person name="Banfield J.F."/>
        </authorList>
    </citation>
    <scope>NUCLEOTIDE SEQUENCE</scope>
    <source>
        <strain evidence="5">NC_groundwater_972_Pr1_S-0.2um_49_27</strain>
    </source>
</reference>
<dbReference type="InterPro" id="IPR004101">
    <property type="entry name" value="Mur_ligase_C"/>
</dbReference>